<dbReference type="Gene3D" id="2.60.120.650">
    <property type="entry name" value="Cupin"/>
    <property type="match status" value="1"/>
</dbReference>
<dbReference type="Proteomes" id="UP000053593">
    <property type="component" value="Unassembled WGS sequence"/>
</dbReference>
<sequence length="1462" mass="161175">MDENLPATFDQLSSQLQPLVSSECKALQRLLSTKTANPTLQAFGNALKTHFNNIMSTNAIWLNLKAPGNILQTKFMPAQWHEFVSPILYLCLFHMLKDPERPLLELGNTWCSLPSEIPSRITSPFHLLMSGSGWPQVIKDLHDDFTLDAAHFPTSDQEFPNQPAILSILNRSGHFLHKSKLDIIQLNLNFTALHMSHLIQMGFLDYPKSWDAFVVQLKQFFSGGNSFPLNLPSHLERDYKQMEWLFPLLIALAITPLILLRPTALYTTSANCKSLLQIALALGPTSEHPSSLQAVEKIMWTKLIEMANGTKTSLDLIKELLNKIPDVESFISIISERDVQFFFPNVPTSAPISSLTQIQVVEEATCTFWLVSQMLQPVSAGKGSPSPTMAQKSHNFPSHDDSLIAPINVDAENDCMSSPGVFPVGITEDMSSSIPSKQVMSPAPTATTNPLVSPTTGTSTDVDVTSGLLADKAYMSAPGMYPVPIMDEIFPHVPPEDDALSVQALVMGSTPAVTPNLEEVLFLPAPTTPADVDIISGLLSGNHSISSPGISPAPLVDEIPPNAPLEDDPLSIQAPFMSPTPAVTPNLDRALFLSATTNPTDINITPNLIAGIDYLSSPGMALMEDMSSHLPFEDSPLNVQAPAMSSTPAADSNRDLSLSPATTITSVDTTLGLLHFMHPLQHTSFAYSFLEAAAGYIDTPASLSNPVTAQDIPSPSAPEDLAQAITRLFDHTSKRRHPAVSYKDNPTAVASSINNLADLFSLTATQDTSSLSAPKHLAQTITESFNQVEDSFNSGPAPQHISKRKCTLSDEGEQITIPPEVRHSTCLSTKAASASAATLSKTLTQKWPKWHTNCASTKFKPHVSSVKPDLEPQMMQPKQPPIYEAETDKPLLLGKEMVFYDYSFKAKKTLTPCGYNEDVLTELESGCNHVLNCANADGQAKNDLPSEEWRPSKANDVQEIDSSDWANHNKYPASLKQALLSQHKVIVVCNAKPYGTLHFNEASLQEDLGALHIERVIHDASLEDQLQASEKSSTLPENQPLDIVQEPDPVHCLGTYRDLLEASKCSDGKILNFLDNPVSPDKIPPPLGIATDLEAEQGENANITHKRWGLAATAWAIHAGHINAIGYATYVSPMTGEKCWIVAVPKRQDDLGEVSAFGEEYTKDLGNCQDWNIYSVLLQCGDTLIMPPCTPHYVITLDHCICLDNAANWVWDFPDLVAAGLLTNTRHLEGLRSLQFIVRYWSSIICNDSDSYMAMVHNAGSQVKEDGSHIIPHLPNFSLLHDVVAFLMLYNLIQLGSILDYCRYLEKYDNNIYDDETHIPFYDMQNYREAKTHAHRLWEWLFQHFLLGLEGEVDDSLSATNCLKAKSNAWLVRQCKVLILHKVEMEDREIAGEHSLVLAKDVKAAMEEDLLLDKDLGFDEHWPEDEVEDVQEWVELWKDEAESYSYAFPAAPDGGVYVPKVL</sequence>
<dbReference type="SUPFAM" id="SSF51197">
    <property type="entry name" value="Clavaminate synthase-like"/>
    <property type="match status" value="1"/>
</dbReference>
<dbReference type="HOGENOM" id="CLU_250681_0_0_1"/>
<proteinExistence type="predicted"/>
<dbReference type="EMBL" id="KN834841">
    <property type="protein sequence ID" value="KIK52536.1"/>
    <property type="molecule type" value="Genomic_DNA"/>
</dbReference>
<feature type="region of interest" description="Disordered" evidence="1">
    <location>
        <begin position="434"/>
        <end position="459"/>
    </location>
</feature>
<evidence type="ECO:0000313" key="3">
    <source>
        <dbReference type="Proteomes" id="UP000053593"/>
    </source>
</evidence>
<gene>
    <name evidence="2" type="ORF">GYMLUDRAFT_64169</name>
</gene>
<name>A0A0D0BDH5_9AGAR</name>
<protein>
    <recommendedName>
        <fullName evidence="4">JmjC domain-containing protein</fullName>
    </recommendedName>
</protein>
<evidence type="ECO:0000256" key="1">
    <source>
        <dbReference type="SAM" id="MobiDB-lite"/>
    </source>
</evidence>
<evidence type="ECO:0008006" key="4">
    <source>
        <dbReference type="Google" id="ProtNLM"/>
    </source>
</evidence>
<reference evidence="2 3" key="1">
    <citation type="submission" date="2014-04" db="EMBL/GenBank/DDBJ databases">
        <title>Evolutionary Origins and Diversification of the Mycorrhizal Mutualists.</title>
        <authorList>
            <consortium name="DOE Joint Genome Institute"/>
            <consortium name="Mycorrhizal Genomics Consortium"/>
            <person name="Kohler A."/>
            <person name="Kuo A."/>
            <person name="Nagy L.G."/>
            <person name="Floudas D."/>
            <person name="Copeland A."/>
            <person name="Barry K.W."/>
            <person name="Cichocki N."/>
            <person name="Veneault-Fourrey C."/>
            <person name="LaButti K."/>
            <person name="Lindquist E.A."/>
            <person name="Lipzen A."/>
            <person name="Lundell T."/>
            <person name="Morin E."/>
            <person name="Murat C."/>
            <person name="Riley R."/>
            <person name="Ohm R."/>
            <person name="Sun H."/>
            <person name="Tunlid A."/>
            <person name="Henrissat B."/>
            <person name="Grigoriev I.V."/>
            <person name="Hibbett D.S."/>
            <person name="Martin F."/>
        </authorList>
    </citation>
    <scope>NUCLEOTIDE SEQUENCE [LARGE SCALE GENOMIC DNA]</scope>
    <source>
        <strain evidence="2 3">FD-317 M1</strain>
    </source>
</reference>
<dbReference type="OrthoDB" id="3270451at2759"/>
<feature type="compositionally biased region" description="Polar residues" evidence="1">
    <location>
        <begin position="434"/>
        <end position="454"/>
    </location>
</feature>
<keyword evidence="3" id="KW-1185">Reference proteome</keyword>
<accession>A0A0D0BDH5</accession>
<evidence type="ECO:0000313" key="2">
    <source>
        <dbReference type="EMBL" id="KIK52536.1"/>
    </source>
</evidence>
<organism evidence="2 3">
    <name type="scientific">Collybiopsis luxurians FD-317 M1</name>
    <dbReference type="NCBI Taxonomy" id="944289"/>
    <lineage>
        <taxon>Eukaryota</taxon>
        <taxon>Fungi</taxon>
        <taxon>Dikarya</taxon>
        <taxon>Basidiomycota</taxon>
        <taxon>Agaricomycotina</taxon>
        <taxon>Agaricomycetes</taxon>
        <taxon>Agaricomycetidae</taxon>
        <taxon>Agaricales</taxon>
        <taxon>Marasmiineae</taxon>
        <taxon>Omphalotaceae</taxon>
        <taxon>Collybiopsis</taxon>
        <taxon>Collybiopsis luxurians</taxon>
    </lineage>
</organism>